<comment type="caution">
    <text evidence="16">The sequence shown here is derived from an EMBL/GenBank/DDBJ whole genome shotgun (WGS) entry which is preliminary data.</text>
</comment>
<comment type="cofactor">
    <cofactor evidence="12 13 14">
        <name>Zn(2+)</name>
        <dbReference type="ChEBI" id="CHEBI:29105"/>
    </cofactor>
    <text evidence="12 13 14">Binds 1 zinc ion per monomer.</text>
</comment>
<comment type="domain">
    <text evidence="12">Contains an N-terminal zinc-binding domain, a central core domain that contains the primase activity, and a C-terminal DnaB-binding domain.</text>
</comment>
<evidence type="ECO:0000256" key="14">
    <source>
        <dbReference type="PIRSR" id="PIRSR002811-1"/>
    </source>
</evidence>
<dbReference type="GO" id="GO:0003899">
    <property type="term" value="F:DNA-directed RNA polymerase activity"/>
    <property type="evidence" value="ECO:0007669"/>
    <property type="project" value="UniProtKB-UniRule"/>
</dbReference>
<keyword evidence="4 12" id="KW-0548">Nucleotidyltransferase</keyword>
<comment type="catalytic activity">
    <reaction evidence="12">
        <text>ssDNA + n NTP = ssDNA/pppN(pN)n-1 hybrid + (n-1) diphosphate.</text>
        <dbReference type="EC" id="2.7.7.101"/>
    </reaction>
</comment>
<evidence type="ECO:0000256" key="4">
    <source>
        <dbReference type="ARBA" id="ARBA00022695"/>
    </source>
</evidence>
<evidence type="ECO:0000313" key="16">
    <source>
        <dbReference type="EMBL" id="KKW06113.1"/>
    </source>
</evidence>
<keyword evidence="5 12" id="KW-0235">DNA replication</keyword>
<dbReference type="InterPro" id="IPR037068">
    <property type="entry name" value="DNA_primase_core_N_sf"/>
</dbReference>
<dbReference type="GO" id="GO:0003677">
    <property type="term" value="F:DNA binding"/>
    <property type="evidence" value="ECO:0007669"/>
    <property type="project" value="UniProtKB-KW"/>
</dbReference>
<dbReference type="SMART" id="SM00400">
    <property type="entry name" value="ZnF_CHCC"/>
    <property type="match status" value="1"/>
</dbReference>
<dbReference type="Pfam" id="PF10410">
    <property type="entry name" value="DnaB_bind"/>
    <property type="match status" value="1"/>
</dbReference>
<sequence>MNDPIEEVKRKTDIAEFVSSYVNLQKSGKNYKGLCPFHNEKTPSFMVSPQLQIFKCFGCGEGGDAISFYSKIEGVPFGEALREMAKRAGVKLPSTKKDPREELREKVYEVNRLAADYFHYVLTDHELGKPAREFLKERGVGKEAIEEFKLGYAPSSWDNLGRFILKKGYSRTDFLQSGLGTRADNQRGYFDFFRGRIIYPLRSATGRFAGFAGRSLGQDEEGPKYINTVETPVFEKKRYLYNFDLAKQEIKKQKTAVLVEGEMDAIALYGGGIKNVLATKGTALTPEQISYLARFAQKLVLCFDRDSAGLEATKKGIFIAQSAGFDVAAVLLPEGLDPDEALQKDPEGFKKSISQPSPIFDFYLDSALGRFDSQTPTGKKQIAGELLPVLKSLANEVEKAAYISVLSQKIGLEEEVLWRQLEKETGIEIPGREARFIVSSPVSSRKQNYLLGILFSLPAEKVRPAQARIAMEDLTEPILQVILGGLRSYLKQVKQFKLPNFSGKLGEEAQNKLADLTLVELPNDDLPGEFTKALSAVKRERYKRELRSLIAQVRQAERDTLPKEIKRLQKAILALTEKIDAEI</sequence>
<reference evidence="16 17" key="1">
    <citation type="journal article" date="2015" name="Nature">
        <title>rRNA introns, odd ribosomes, and small enigmatic genomes across a large radiation of phyla.</title>
        <authorList>
            <person name="Brown C.T."/>
            <person name="Hug L.A."/>
            <person name="Thomas B.C."/>
            <person name="Sharon I."/>
            <person name="Castelle C.J."/>
            <person name="Singh A."/>
            <person name="Wilkins M.J."/>
            <person name="Williams K.H."/>
            <person name="Banfield J.F."/>
        </authorList>
    </citation>
    <scope>NUCLEOTIDE SEQUENCE [LARGE SCALE GENOMIC DNA]</scope>
</reference>
<dbReference type="EMBL" id="LCPW01000003">
    <property type="protein sequence ID" value="KKW06113.1"/>
    <property type="molecule type" value="Genomic_DNA"/>
</dbReference>
<comment type="subunit">
    <text evidence="12">Monomer. Interacts with DnaB.</text>
</comment>
<dbReference type="Gene3D" id="3.40.1360.10">
    <property type="match status" value="1"/>
</dbReference>
<evidence type="ECO:0000313" key="17">
    <source>
        <dbReference type="Proteomes" id="UP000034119"/>
    </source>
</evidence>
<name>A0A0G1VHZ3_9BACT</name>
<dbReference type="InterPro" id="IPR002694">
    <property type="entry name" value="Znf_CHC2"/>
</dbReference>
<dbReference type="Pfam" id="PF08275">
    <property type="entry name" value="DNAG_N"/>
    <property type="match status" value="1"/>
</dbReference>
<dbReference type="Pfam" id="PF01807">
    <property type="entry name" value="Zn_ribbon_DnaG"/>
    <property type="match status" value="1"/>
</dbReference>
<dbReference type="InterPro" id="IPR006171">
    <property type="entry name" value="TOPRIM_dom"/>
</dbReference>
<keyword evidence="7 12" id="KW-0863">Zinc-finger</keyword>
<dbReference type="InterPro" id="IPR050219">
    <property type="entry name" value="DnaG_primase"/>
</dbReference>
<proteinExistence type="inferred from homology"/>
<dbReference type="InterPro" id="IPR030846">
    <property type="entry name" value="DnaG_bac"/>
</dbReference>
<dbReference type="NCBIfam" id="TIGR01391">
    <property type="entry name" value="dnaG"/>
    <property type="match status" value="1"/>
</dbReference>
<keyword evidence="1 12" id="KW-0240">DNA-directed RNA polymerase</keyword>
<evidence type="ECO:0000256" key="5">
    <source>
        <dbReference type="ARBA" id="ARBA00022705"/>
    </source>
</evidence>
<dbReference type="PATRIC" id="fig|1618342.3.peg.111"/>
<organism evidence="16 17">
    <name type="scientific">candidate division CPR1 bacterium GW2011_GWC1_49_13</name>
    <dbReference type="NCBI Taxonomy" id="1618342"/>
    <lineage>
        <taxon>Bacteria</taxon>
        <taxon>candidate division CPR1</taxon>
    </lineage>
</organism>
<dbReference type="SUPFAM" id="SSF56731">
    <property type="entry name" value="DNA primase core"/>
    <property type="match status" value="1"/>
</dbReference>
<dbReference type="Pfam" id="PF13155">
    <property type="entry name" value="Toprim_2"/>
    <property type="match status" value="1"/>
</dbReference>
<dbReference type="AlphaFoldDB" id="A0A0G1VHZ3"/>
<dbReference type="PIRSF" id="PIRSF002811">
    <property type="entry name" value="DnaG"/>
    <property type="match status" value="1"/>
</dbReference>
<evidence type="ECO:0000256" key="6">
    <source>
        <dbReference type="ARBA" id="ARBA00022723"/>
    </source>
</evidence>
<evidence type="ECO:0000256" key="1">
    <source>
        <dbReference type="ARBA" id="ARBA00022478"/>
    </source>
</evidence>
<dbReference type="FunFam" id="3.90.580.10:FF:000001">
    <property type="entry name" value="DNA primase"/>
    <property type="match status" value="1"/>
</dbReference>
<keyword evidence="6 12" id="KW-0479">Metal-binding</keyword>
<dbReference type="PROSITE" id="PS50880">
    <property type="entry name" value="TOPRIM"/>
    <property type="match status" value="1"/>
</dbReference>
<comment type="similarity">
    <text evidence="12 13">Belongs to the DnaG primase family.</text>
</comment>
<dbReference type="PANTHER" id="PTHR30313:SF2">
    <property type="entry name" value="DNA PRIMASE"/>
    <property type="match status" value="1"/>
</dbReference>
<evidence type="ECO:0000256" key="10">
    <source>
        <dbReference type="ARBA" id="ARBA00023125"/>
    </source>
</evidence>
<keyword evidence="10 12" id="KW-0238">DNA-binding</keyword>
<dbReference type="InterPro" id="IPR019475">
    <property type="entry name" value="DNA_primase_DnaB-bd"/>
</dbReference>
<feature type="zinc finger region" description="CHC2-type" evidence="12 14">
    <location>
        <begin position="35"/>
        <end position="59"/>
    </location>
</feature>
<dbReference type="PANTHER" id="PTHR30313">
    <property type="entry name" value="DNA PRIMASE"/>
    <property type="match status" value="1"/>
</dbReference>
<evidence type="ECO:0000256" key="11">
    <source>
        <dbReference type="ARBA" id="ARBA00023163"/>
    </source>
</evidence>
<keyword evidence="11 12" id="KW-0804">Transcription</keyword>
<accession>A0A0G1VHZ3</accession>
<dbReference type="Proteomes" id="UP000034119">
    <property type="component" value="Unassembled WGS sequence"/>
</dbReference>
<dbReference type="SUPFAM" id="SSF57783">
    <property type="entry name" value="Zinc beta-ribbon"/>
    <property type="match status" value="1"/>
</dbReference>
<dbReference type="GO" id="GO:0005737">
    <property type="term" value="C:cytoplasm"/>
    <property type="evidence" value="ECO:0007669"/>
    <property type="project" value="TreeGrafter"/>
</dbReference>
<dbReference type="GO" id="GO:0000428">
    <property type="term" value="C:DNA-directed RNA polymerase complex"/>
    <property type="evidence" value="ECO:0007669"/>
    <property type="project" value="UniProtKB-KW"/>
</dbReference>
<keyword evidence="8 12" id="KW-0862">Zinc</keyword>
<evidence type="ECO:0000256" key="2">
    <source>
        <dbReference type="ARBA" id="ARBA00022515"/>
    </source>
</evidence>
<keyword evidence="3 12" id="KW-0808">Transferase</keyword>
<dbReference type="STRING" id="1618342.UY40_C0003G0002"/>
<dbReference type="GO" id="GO:0006269">
    <property type="term" value="P:DNA replication, synthesis of primer"/>
    <property type="evidence" value="ECO:0007669"/>
    <property type="project" value="UniProtKB-UniRule"/>
</dbReference>
<dbReference type="Gene3D" id="1.10.860.10">
    <property type="entry name" value="DNAb Helicase, Chain A"/>
    <property type="match status" value="1"/>
</dbReference>
<evidence type="ECO:0000256" key="3">
    <source>
        <dbReference type="ARBA" id="ARBA00022679"/>
    </source>
</evidence>
<feature type="domain" description="Toprim" evidence="15">
    <location>
        <begin position="254"/>
        <end position="335"/>
    </location>
</feature>
<dbReference type="InterPro" id="IPR016136">
    <property type="entry name" value="DNA_helicase_N/primase_C"/>
</dbReference>
<comment type="function">
    <text evidence="12 13">RNA polymerase that catalyzes the synthesis of short RNA molecules used as primers for DNA polymerase during DNA replication.</text>
</comment>
<dbReference type="InterPro" id="IPR013264">
    <property type="entry name" value="DNAG_N"/>
</dbReference>
<dbReference type="InterPro" id="IPR006295">
    <property type="entry name" value="DNA_primase_DnaG"/>
</dbReference>
<dbReference type="GO" id="GO:0008270">
    <property type="term" value="F:zinc ion binding"/>
    <property type="evidence" value="ECO:0007669"/>
    <property type="project" value="UniProtKB-UniRule"/>
</dbReference>
<dbReference type="InterPro" id="IPR036977">
    <property type="entry name" value="DNA_primase_Znf_CHC2"/>
</dbReference>
<dbReference type="Gene3D" id="3.90.980.10">
    <property type="entry name" value="DNA primase, catalytic core, N-terminal domain"/>
    <property type="match status" value="1"/>
</dbReference>
<gene>
    <name evidence="12" type="primary">dnaG</name>
    <name evidence="16" type="ORF">UY40_C0003G0002</name>
</gene>
<evidence type="ECO:0000256" key="13">
    <source>
        <dbReference type="PIRNR" id="PIRNR002811"/>
    </source>
</evidence>
<dbReference type="InterPro" id="IPR034151">
    <property type="entry name" value="TOPRIM_DnaG_bac"/>
</dbReference>
<protein>
    <recommendedName>
        <fullName evidence="12 13">DNA primase</fullName>
        <ecNumber evidence="12">2.7.7.101</ecNumber>
    </recommendedName>
</protein>
<keyword evidence="9" id="KW-0460">Magnesium</keyword>
<dbReference type="EC" id="2.7.7.101" evidence="12"/>
<dbReference type="HAMAP" id="MF_00974">
    <property type="entry name" value="DNA_primase_DnaG"/>
    <property type="match status" value="1"/>
</dbReference>
<evidence type="ECO:0000259" key="15">
    <source>
        <dbReference type="PROSITE" id="PS50880"/>
    </source>
</evidence>
<dbReference type="Gene3D" id="3.90.580.10">
    <property type="entry name" value="Zinc finger, CHC2-type domain"/>
    <property type="match status" value="1"/>
</dbReference>
<evidence type="ECO:0000256" key="9">
    <source>
        <dbReference type="ARBA" id="ARBA00022842"/>
    </source>
</evidence>
<dbReference type="SMART" id="SM00493">
    <property type="entry name" value="TOPRIM"/>
    <property type="match status" value="1"/>
</dbReference>
<evidence type="ECO:0000256" key="7">
    <source>
        <dbReference type="ARBA" id="ARBA00022771"/>
    </source>
</evidence>
<dbReference type="GO" id="GO:1990077">
    <property type="term" value="C:primosome complex"/>
    <property type="evidence" value="ECO:0007669"/>
    <property type="project" value="UniProtKB-KW"/>
</dbReference>
<evidence type="ECO:0000256" key="8">
    <source>
        <dbReference type="ARBA" id="ARBA00022833"/>
    </source>
</evidence>
<dbReference type="CDD" id="cd03364">
    <property type="entry name" value="TOPRIM_DnaG_primases"/>
    <property type="match status" value="1"/>
</dbReference>
<evidence type="ECO:0000256" key="12">
    <source>
        <dbReference type="HAMAP-Rule" id="MF_00974"/>
    </source>
</evidence>
<keyword evidence="2 12" id="KW-0639">Primosome</keyword>